<sequence length="119" mass="12925">MGDDRSLEFDACRSAWTEALELTNGLPAKVPDRAEVDRLAGCLRGHVAALAGELGATLEAQSADTSERETARWLLVRTHRTLNEGPDLDHRAAAVHLEDLALNCRALIALCHQQVCAQL</sequence>
<keyword evidence="2" id="KW-1185">Reference proteome</keyword>
<reference evidence="1" key="1">
    <citation type="submission" date="2022-03" db="EMBL/GenBank/DDBJ databases">
        <title>Streptomyces 7R015 and 7R016 isolated from Barleria lupulina in Thailand.</title>
        <authorList>
            <person name="Kanchanasin P."/>
            <person name="Phongsopitanun W."/>
            <person name="Tanasupawat S."/>
        </authorList>
    </citation>
    <scope>NUCLEOTIDE SEQUENCE</scope>
    <source>
        <strain evidence="1">7R015</strain>
    </source>
</reference>
<proteinExistence type="predicted"/>
<dbReference type="InterPro" id="IPR046300">
    <property type="entry name" value="DUF6415"/>
</dbReference>
<dbReference type="Pfam" id="PF19979">
    <property type="entry name" value="DUF6415"/>
    <property type="match status" value="1"/>
</dbReference>
<comment type="caution">
    <text evidence="1">The sequence shown here is derived from an EMBL/GenBank/DDBJ whole genome shotgun (WGS) entry which is preliminary data.</text>
</comment>
<name>A0ABS9XYS0_9ACTN</name>
<dbReference type="Proteomes" id="UP001165269">
    <property type="component" value="Unassembled WGS sequence"/>
</dbReference>
<evidence type="ECO:0000313" key="2">
    <source>
        <dbReference type="Proteomes" id="UP001165269"/>
    </source>
</evidence>
<accession>A0ABS9XYS0</accession>
<dbReference type="RefSeq" id="WP_242760646.1">
    <property type="nucleotide sequence ID" value="NZ_JALDAY010000001.1"/>
</dbReference>
<protein>
    <submittedName>
        <fullName evidence="1">DUF6415 family natural product biosynthesis protein</fullName>
    </submittedName>
</protein>
<evidence type="ECO:0000313" key="1">
    <source>
        <dbReference type="EMBL" id="MCI3270117.1"/>
    </source>
</evidence>
<dbReference type="EMBL" id="JALDAY010000001">
    <property type="protein sequence ID" value="MCI3270117.1"/>
    <property type="molecule type" value="Genomic_DNA"/>
</dbReference>
<organism evidence="1 2">
    <name type="scientific">Streptomyces cylindrosporus</name>
    <dbReference type="NCBI Taxonomy" id="2927583"/>
    <lineage>
        <taxon>Bacteria</taxon>
        <taxon>Bacillati</taxon>
        <taxon>Actinomycetota</taxon>
        <taxon>Actinomycetes</taxon>
        <taxon>Kitasatosporales</taxon>
        <taxon>Streptomycetaceae</taxon>
        <taxon>Streptomyces</taxon>
    </lineage>
</organism>
<gene>
    <name evidence="1" type="ORF">MQP27_03210</name>
</gene>